<dbReference type="Proteomes" id="UP000006201">
    <property type="component" value="Unassembled WGS sequence"/>
</dbReference>
<keyword evidence="6" id="KW-0862">Zinc</keyword>
<evidence type="ECO:0000313" key="16">
    <source>
        <dbReference type="Proteomes" id="UP000006201"/>
    </source>
</evidence>
<dbReference type="HOGENOM" id="CLU_008590_3_0_6"/>
<keyword evidence="3" id="KW-0479">Metal-binding</keyword>
<feature type="domain" description="Peptidase C-terminal archaeal/bacterial" evidence="13">
    <location>
        <begin position="553"/>
        <end position="618"/>
    </location>
</feature>
<dbReference type="Pfam" id="PF04151">
    <property type="entry name" value="PPC"/>
    <property type="match status" value="2"/>
</dbReference>
<evidence type="ECO:0000259" key="14">
    <source>
        <dbReference type="Pfam" id="PF07504"/>
    </source>
</evidence>
<keyword evidence="8" id="KW-0865">Zymogen</keyword>
<keyword evidence="2 15" id="KW-0645">Protease</keyword>
<dbReference type="Pfam" id="PF02868">
    <property type="entry name" value="Peptidase_M4_C"/>
    <property type="match status" value="1"/>
</dbReference>
<feature type="domain" description="Peptidase C-terminal archaeal/bacterial" evidence="13">
    <location>
        <begin position="660"/>
        <end position="725"/>
    </location>
</feature>
<dbReference type="eggNOG" id="COG3227">
    <property type="taxonomic scope" value="Bacteria"/>
</dbReference>
<dbReference type="FunFam" id="2.60.120.380:FF:000013">
    <property type="entry name" value="Alkaline serine protease"/>
    <property type="match status" value="1"/>
</dbReference>
<dbReference type="PRINTS" id="PR00730">
    <property type="entry name" value="THERMOLYSIN"/>
</dbReference>
<dbReference type="OrthoDB" id="5378341at2"/>
<dbReference type="InterPro" id="IPR001570">
    <property type="entry name" value="Peptidase_M4_C_domain"/>
</dbReference>
<organism evidence="15 16">
    <name type="scientific">Pseudoalteromonas tunicata D2</name>
    <dbReference type="NCBI Taxonomy" id="87626"/>
    <lineage>
        <taxon>Bacteria</taxon>
        <taxon>Pseudomonadati</taxon>
        <taxon>Pseudomonadota</taxon>
        <taxon>Gammaproteobacteria</taxon>
        <taxon>Alteromonadales</taxon>
        <taxon>Pseudoalteromonadaceae</taxon>
        <taxon>Pseudoalteromonas</taxon>
    </lineage>
</organism>
<evidence type="ECO:0000256" key="4">
    <source>
        <dbReference type="ARBA" id="ARBA00022729"/>
    </source>
</evidence>
<feature type="active site" evidence="9">
    <location>
        <position position="334"/>
    </location>
</feature>
<keyword evidence="16" id="KW-1185">Reference proteome</keyword>
<keyword evidence="7" id="KW-0482">Metalloprotease</keyword>
<dbReference type="Gene3D" id="2.60.120.380">
    <property type="match status" value="2"/>
</dbReference>
<dbReference type="Gene3D" id="3.10.450.490">
    <property type="match status" value="1"/>
</dbReference>
<comment type="similarity">
    <text evidence="1">Belongs to the peptidase M4 family.</text>
</comment>
<dbReference type="Pfam" id="PF01447">
    <property type="entry name" value="Peptidase_M4"/>
    <property type="match status" value="1"/>
</dbReference>
<name>A4C4Z0_9GAMM</name>
<proteinExistence type="inferred from homology"/>
<dbReference type="Pfam" id="PF07504">
    <property type="entry name" value="FTP"/>
    <property type="match status" value="1"/>
</dbReference>
<reference evidence="15 16" key="1">
    <citation type="submission" date="2006-02" db="EMBL/GenBank/DDBJ databases">
        <authorList>
            <person name="Moran M.A."/>
            <person name="Kjelleberg S."/>
            <person name="Egan S."/>
            <person name="Saunders N."/>
            <person name="Thomas T."/>
            <person name="Ferriera S."/>
            <person name="Johnson J."/>
            <person name="Kravitz S."/>
            <person name="Halpern A."/>
            <person name="Remington K."/>
            <person name="Beeson K."/>
            <person name="Tran B."/>
            <person name="Rogers Y.-H."/>
            <person name="Friedman R."/>
            <person name="Venter J.C."/>
        </authorList>
    </citation>
    <scope>NUCLEOTIDE SEQUENCE [LARGE SCALE GENOMIC DNA]</scope>
    <source>
        <strain evidence="15 16">D2</strain>
    </source>
</reference>
<dbReference type="GO" id="GO:0004222">
    <property type="term" value="F:metalloendopeptidase activity"/>
    <property type="evidence" value="ECO:0007669"/>
    <property type="project" value="InterPro"/>
</dbReference>
<evidence type="ECO:0000256" key="7">
    <source>
        <dbReference type="ARBA" id="ARBA00023049"/>
    </source>
</evidence>
<dbReference type="InterPro" id="IPR050728">
    <property type="entry name" value="Zinc_Metalloprotease_M4"/>
</dbReference>
<evidence type="ECO:0000256" key="3">
    <source>
        <dbReference type="ARBA" id="ARBA00022723"/>
    </source>
</evidence>
<feature type="signal peptide" evidence="10">
    <location>
        <begin position="1"/>
        <end position="24"/>
    </location>
</feature>
<evidence type="ECO:0000259" key="13">
    <source>
        <dbReference type="Pfam" id="PF04151"/>
    </source>
</evidence>
<comment type="caution">
    <text evidence="15">The sequence shown here is derived from an EMBL/GenBank/DDBJ whole genome shotgun (WGS) entry which is preliminary data.</text>
</comment>
<dbReference type="InterPro" id="IPR013856">
    <property type="entry name" value="Peptidase_M4_domain"/>
</dbReference>
<dbReference type="InterPro" id="IPR007280">
    <property type="entry name" value="Peptidase_C_arc/bac"/>
</dbReference>
<dbReference type="PANTHER" id="PTHR33794">
    <property type="entry name" value="BACILLOLYSIN"/>
    <property type="match status" value="1"/>
</dbReference>
<dbReference type="STRING" id="87626.PTD2_03596"/>
<accession>A4C4Z0</accession>
<feature type="active site" description="Proton donor" evidence="9">
    <location>
        <position position="431"/>
    </location>
</feature>
<keyword evidence="5" id="KW-0378">Hydrolase</keyword>
<dbReference type="Gene3D" id="3.10.170.10">
    <property type="match status" value="1"/>
</dbReference>
<dbReference type="PANTHER" id="PTHR33794:SF1">
    <property type="entry name" value="BACILLOLYSIN"/>
    <property type="match status" value="1"/>
</dbReference>
<feature type="domain" description="Peptidase M4" evidence="11">
    <location>
        <begin position="228"/>
        <end position="341"/>
    </location>
</feature>
<dbReference type="CDD" id="cd09597">
    <property type="entry name" value="M4_TLP"/>
    <property type="match status" value="1"/>
</dbReference>
<evidence type="ECO:0000256" key="10">
    <source>
        <dbReference type="SAM" id="SignalP"/>
    </source>
</evidence>
<evidence type="ECO:0000256" key="8">
    <source>
        <dbReference type="ARBA" id="ARBA00023145"/>
    </source>
</evidence>
<dbReference type="InterPro" id="IPR023612">
    <property type="entry name" value="Peptidase_M4"/>
</dbReference>
<dbReference type="AlphaFoldDB" id="A4C4Z0"/>
<evidence type="ECO:0000259" key="11">
    <source>
        <dbReference type="Pfam" id="PF01447"/>
    </source>
</evidence>
<sequence>MVKINKITTLLSLMLMGQSYAAFAQDITITDKTINEKGEVTFLAGELGLVNAGKTITAVKQVIASEASYAANGNEDFSIKRQWVDELGKLHTHLNQTINGLKVYGTSLIAHATVPTASSTASVANAGSQLFALSGTLAVAAEQSVLSLQSMSQVQSTARINQLVAEMGEVTSSAELVYVYLPLSKETKLAWKIDVKYQGINGFEHDSVFFDFSTLSEIARHAKVHSAKQYNTYTHNNRPYNDSSQRQLLCSTSQSCADAAAQRAHTGASVVYDYYKNKHNRNGINNSDLVMNSNVHVGSNWNNAVWYNNQMFYGEGDGSQFTDFTLSFDIIGHELTHGVTEYTAGLIYQNASGALNEAWSDILGVSADAYKRGSSQPIWKLGQGSYTPGTPGDGLRYMNNPTQDGYSTDYYPERIPFTNNPTDQNDRGGVHGNSGIANLAYTLLVDGGKHPRNKTTATVPAIGLAKAEKIFYRALTTYFTQSTDFAAARTGTAQAAQDLYGTAEKTAVETAWCAVGVGSCPTGGTTPPPTGTTVLVNGTPKTGLSAATNAELLFTFEVPAGATNIKVATSGGTGDSDLYVKFGSAANDGSFDCRPYENGNAESCTLTSTGGTYYVRLKAYAAFSGVTLTGSYTSGGTGSVQPISETVNNVSVAQGAWTRYTYDLPAGYANMTIAISGGTGDADMYVRFGAQSTTSQYDCRPFKNGNTESCSFSAPKAGTWYIDLSGYATASGVTLTLKANP</sequence>
<evidence type="ECO:0000313" key="15">
    <source>
        <dbReference type="EMBL" id="EAR30622.1"/>
    </source>
</evidence>
<dbReference type="GO" id="GO:0046872">
    <property type="term" value="F:metal ion binding"/>
    <property type="evidence" value="ECO:0007669"/>
    <property type="project" value="UniProtKB-KW"/>
</dbReference>
<evidence type="ECO:0000256" key="2">
    <source>
        <dbReference type="ARBA" id="ARBA00022670"/>
    </source>
</evidence>
<dbReference type="SUPFAM" id="SSF55486">
    <property type="entry name" value="Metalloproteases ('zincins'), catalytic domain"/>
    <property type="match status" value="1"/>
</dbReference>
<evidence type="ECO:0000256" key="1">
    <source>
        <dbReference type="ARBA" id="ARBA00009388"/>
    </source>
</evidence>
<evidence type="ECO:0000259" key="12">
    <source>
        <dbReference type="Pfam" id="PF02868"/>
    </source>
</evidence>
<evidence type="ECO:0000256" key="6">
    <source>
        <dbReference type="ARBA" id="ARBA00022833"/>
    </source>
</evidence>
<dbReference type="GO" id="GO:0006508">
    <property type="term" value="P:proteolysis"/>
    <property type="evidence" value="ECO:0007669"/>
    <property type="project" value="UniProtKB-KW"/>
</dbReference>
<feature type="domain" description="Peptidase M4 C-terminal" evidence="12">
    <location>
        <begin position="344"/>
        <end position="517"/>
    </location>
</feature>
<dbReference type="EMBL" id="AAOH01000001">
    <property type="protein sequence ID" value="EAR30622.1"/>
    <property type="molecule type" value="Genomic_DNA"/>
</dbReference>
<dbReference type="RefSeq" id="WP_009836920.1">
    <property type="nucleotide sequence ID" value="NZ_AAOH01000001.1"/>
</dbReference>
<dbReference type="InterPro" id="IPR011096">
    <property type="entry name" value="FTP_domain"/>
</dbReference>
<evidence type="ECO:0000256" key="9">
    <source>
        <dbReference type="PIRSR" id="PIRSR623612-1"/>
    </source>
</evidence>
<protein>
    <submittedName>
        <fullName evidence="15">Cold-active alkaline serine protease</fullName>
    </submittedName>
</protein>
<dbReference type="InterPro" id="IPR027268">
    <property type="entry name" value="Peptidase_M4/M1_CTD_sf"/>
</dbReference>
<gene>
    <name evidence="15" type="ORF">PTD2_03596</name>
</gene>
<keyword evidence="4 10" id="KW-0732">Signal</keyword>
<dbReference type="Gene3D" id="1.10.390.10">
    <property type="entry name" value="Neutral Protease Domain 2"/>
    <property type="match status" value="1"/>
</dbReference>
<feature type="domain" description="FTP" evidence="14">
    <location>
        <begin position="76"/>
        <end position="112"/>
    </location>
</feature>
<feature type="chain" id="PRO_5002665689" evidence="10">
    <location>
        <begin position="25"/>
        <end position="741"/>
    </location>
</feature>
<evidence type="ECO:0000256" key="5">
    <source>
        <dbReference type="ARBA" id="ARBA00022801"/>
    </source>
</evidence>